<evidence type="ECO:0000256" key="1">
    <source>
        <dbReference type="SAM" id="MobiDB-lite"/>
    </source>
</evidence>
<feature type="compositionally biased region" description="Basic and acidic residues" evidence="1">
    <location>
        <begin position="43"/>
        <end position="82"/>
    </location>
</feature>
<dbReference type="WBParaSite" id="scaffold11946_cov223.g15992">
    <property type="protein sequence ID" value="scaffold11946_cov223.g15992"/>
    <property type="gene ID" value="scaffold11946_cov223.g15992"/>
</dbReference>
<dbReference type="AlphaFoldDB" id="A0A915LJL8"/>
<keyword evidence="2" id="KW-1185">Reference proteome</keyword>
<reference evidence="3" key="1">
    <citation type="submission" date="2022-11" db="UniProtKB">
        <authorList>
            <consortium name="WormBaseParasite"/>
        </authorList>
    </citation>
    <scope>IDENTIFICATION</scope>
</reference>
<evidence type="ECO:0000313" key="2">
    <source>
        <dbReference type="Proteomes" id="UP000887561"/>
    </source>
</evidence>
<evidence type="ECO:0000313" key="3">
    <source>
        <dbReference type="WBParaSite" id="scaffold11946_cov223.g15992"/>
    </source>
</evidence>
<dbReference type="Proteomes" id="UP000887561">
    <property type="component" value="Unplaced"/>
</dbReference>
<feature type="region of interest" description="Disordered" evidence="1">
    <location>
        <begin position="42"/>
        <end position="206"/>
    </location>
</feature>
<name>A0A915LJL8_MELJA</name>
<organism evidence="2 3">
    <name type="scientific">Meloidogyne javanica</name>
    <name type="common">Root-knot nematode worm</name>
    <dbReference type="NCBI Taxonomy" id="6303"/>
    <lineage>
        <taxon>Eukaryota</taxon>
        <taxon>Metazoa</taxon>
        <taxon>Ecdysozoa</taxon>
        <taxon>Nematoda</taxon>
        <taxon>Chromadorea</taxon>
        <taxon>Rhabditida</taxon>
        <taxon>Tylenchina</taxon>
        <taxon>Tylenchomorpha</taxon>
        <taxon>Tylenchoidea</taxon>
        <taxon>Meloidogynidae</taxon>
        <taxon>Meloidogyninae</taxon>
        <taxon>Meloidogyne</taxon>
        <taxon>Meloidogyne incognita group</taxon>
    </lineage>
</organism>
<proteinExistence type="predicted"/>
<accession>A0A915LJL8</accession>
<sequence length="206" mass="22707">MSLLKSHKSVLISESRHVVLIQRRWMAKLVVWQCELDCPVQKNSKDNKLKSSKEKGKESKTKSKKKKEEAKPVLKNESHDQKGMGAGDDYQTLGNLDRNIFIKGGSKDGGSPTPPAGGQQPVLKEEKHDAGIGGGADYQTLDNLDRNIFVKNSKNETPASPLAAPKPKDERDNQQGVGDGDDYQTLGNLDKNIFVKRSDPGEENEI</sequence>
<protein>
    <submittedName>
        <fullName evidence="3">Uncharacterized protein</fullName>
    </submittedName>
</protein>